<dbReference type="InterPro" id="IPR051472">
    <property type="entry name" value="T3SS_Stator/FliH"/>
</dbReference>
<dbReference type="PANTHER" id="PTHR34982:SF1">
    <property type="entry name" value="FLAGELLAR ASSEMBLY PROTEIN FLIH"/>
    <property type="match status" value="1"/>
</dbReference>
<evidence type="ECO:0000256" key="2">
    <source>
        <dbReference type="ARBA" id="ARBA00006602"/>
    </source>
</evidence>
<keyword evidence="5" id="KW-0653">Protein transport</keyword>
<dbReference type="GO" id="GO:0015031">
    <property type="term" value="P:protein transport"/>
    <property type="evidence" value="ECO:0007669"/>
    <property type="project" value="UniProtKB-KW"/>
</dbReference>
<accession>A0A919P814</accession>
<keyword evidence="4" id="KW-1005">Bacterial flagellum biogenesis</keyword>
<keyword evidence="3" id="KW-0813">Transport</keyword>
<evidence type="ECO:0000259" key="7">
    <source>
        <dbReference type="Pfam" id="PF02108"/>
    </source>
</evidence>
<evidence type="ECO:0000256" key="1">
    <source>
        <dbReference type="ARBA" id="ARBA00003041"/>
    </source>
</evidence>
<dbReference type="Proteomes" id="UP000632740">
    <property type="component" value="Unassembled WGS sequence"/>
</dbReference>
<sequence>MPDTFVPQVHPTATATPARFRRADVAADAQAVQFRADTTDEPATVVTFRPAPVGGVRVVDRAASDSARAEGFAAGFAAGAREAARVAELHAKEALAARLAQESEAAAVTTHALDVLATCAAAARARTEPVVADVQARLQLAALELAEALLGVELADDERSGRAALTRALRRADEIEAVTVRLHPRDLDALRAAGADSPRDGLVLVADPTLAPGDAVAEHTDGYLDARLTSAVARARAALVGTPDSSHGGALA</sequence>
<name>A0A919P814_9CELL</name>
<evidence type="ECO:0000256" key="4">
    <source>
        <dbReference type="ARBA" id="ARBA00022795"/>
    </source>
</evidence>
<dbReference type="EMBL" id="BONK01000012">
    <property type="protein sequence ID" value="GIG22619.1"/>
    <property type="molecule type" value="Genomic_DNA"/>
</dbReference>
<feature type="domain" description="Flagellar assembly protein FliH/Type III secretion system HrpE" evidence="7">
    <location>
        <begin position="117"/>
        <end position="230"/>
    </location>
</feature>
<evidence type="ECO:0000256" key="6">
    <source>
        <dbReference type="ARBA" id="ARBA00023225"/>
    </source>
</evidence>
<keyword evidence="6" id="KW-1006">Bacterial flagellum protein export</keyword>
<reference evidence="8" key="1">
    <citation type="submission" date="2021-01" db="EMBL/GenBank/DDBJ databases">
        <title>Whole genome shotgun sequence of Cellulomonas chitinilytica NBRC 110799.</title>
        <authorList>
            <person name="Komaki H."/>
            <person name="Tamura T."/>
        </authorList>
    </citation>
    <scope>NUCLEOTIDE SEQUENCE</scope>
    <source>
        <strain evidence="8">NBRC 110799</strain>
    </source>
</reference>
<dbReference type="GO" id="GO:0005829">
    <property type="term" value="C:cytosol"/>
    <property type="evidence" value="ECO:0007669"/>
    <property type="project" value="TreeGrafter"/>
</dbReference>
<comment type="caution">
    <text evidence="8">The sequence shown here is derived from an EMBL/GenBank/DDBJ whole genome shotgun (WGS) entry which is preliminary data.</text>
</comment>
<dbReference type="AlphaFoldDB" id="A0A919P814"/>
<comment type="function">
    <text evidence="1">Needed for flagellar regrowth and assembly.</text>
</comment>
<gene>
    <name evidence="8" type="ORF">Cch01nite_33430</name>
</gene>
<dbReference type="GO" id="GO:0044781">
    <property type="term" value="P:bacterial-type flagellum organization"/>
    <property type="evidence" value="ECO:0007669"/>
    <property type="project" value="UniProtKB-KW"/>
</dbReference>
<evidence type="ECO:0000313" key="8">
    <source>
        <dbReference type="EMBL" id="GIG22619.1"/>
    </source>
</evidence>
<evidence type="ECO:0000313" key="9">
    <source>
        <dbReference type="Proteomes" id="UP000632740"/>
    </source>
</evidence>
<protein>
    <recommendedName>
        <fullName evidence="7">Flagellar assembly protein FliH/Type III secretion system HrpE domain-containing protein</fullName>
    </recommendedName>
</protein>
<dbReference type="PANTHER" id="PTHR34982">
    <property type="entry name" value="YOP PROTEINS TRANSLOCATION PROTEIN L"/>
    <property type="match status" value="1"/>
</dbReference>
<dbReference type="RefSeq" id="WP_203757550.1">
    <property type="nucleotide sequence ID" value="NZ_BONK01000012.1"/>
</dbReference>
<evidence type="ECO:0000256" key="3">
    <source>
        <dbReference type="ARBA" id="ARBA00022448"/>
    </source>
</evidence>
<proteinExistence type="inferred from homology"/>
<organism evidence="8 9">
    <name type="scientific">Cellulomonas chitinilytica</name>
    <dbReference type="NCBI Taxonomy" id="398759"/>
    <lineage>
        <taxon>Bacteria</taxon>
        <taxon>Bacillati</taxon>
        <taxon>Actinomycetota</taxon>
        <taxon>Actinomycetes</taxon>
        <taxon>Micrococcales</taxon>
        <taxon>Cellulomonadaceae</taxon>
        <taxon>Cellulomonas</taxon>
    </lineage>
</organism>
<keyword evidence="9" id="KW-1185">Reference proteome</keyword>
<comment type="similarity">
    <text evidence="2">Belongs to the FliH family.</text>
</comment>
<dbReference type="Pfam" id="PF02108">
    <property type="entry name" value="FliH"/>
    <property type="match status" value="1"/>
</dbReference>
<evidence type="ECO:0000256" key="5">
    <source>
        <dbReference type="ARBA" id="ARBA00022927"/>
    </source>
</evidence>
<dbReference type="InterPro" id="IPR018035">
    <property type="entry name" value="Flagellar_FliH/T3SS_HrpE"/>
</dbReference>